<evidence type="ECO:0000313" key="7">
    <source>
        <dbReference type="Proteomes" id="UP001174136"/>
    </source>
</evidence>
<keyword evidence="2" id="KW-0677">Repeat</keyword>
<feature type="repeat" description="ANK" evidence="4">
    <location>
        <begin position="9"/>
        <end position="41"/>
    </location>
</feature>
<proteinExistence type="predicted"/>
<feature type="repeat" description="ANK" evidence="4">
    <location>
        <begin position="107"/>
        <end position="139"/>
    </location>
</feature>
<gene>
    <name evidence="6" type="primary">ASB3_1</name>
    <name evidence="6" type="ORF">N1851_028448</name>
</gene>
<comment type="caution">
    <text evidence="6">The sequence shown here is derived from an EMBL/GenBank/DDBJ whole genome shotgun (WGS) entry which is preliminary data.</text>
</comment>
<dbReference type="InterPro" id="IPR036036">
    <property type="entry name" value="SOCS_box-like_dom_sf"/>
</dbReference>
<sequence>MYVNMKARKGQTALFLAAAKGHVDIVKLLVTAGANMNIKNASGLTPILAALSKNKPAVAKVLLRKGAEVNQTVNSRQSCLHLASAQGSSELVSILLQICSIEFRNKQEKTAIYLAAENGHQECVEILACAGANVDVRVMDCSTPLMAATRAQSEECVEVLLKYGADPHVACCIPWPQLPIHAAASLKNVNILKRLVAATSREVSYAAGHASPVYEAVQQPEMLDVLLSEGFSPEAQPWDDCYDVDSPLALVLLMRAGARLTHDCWKMCLEDIVILDLLLDERCEAKGKGPGATRLLDGEEVEALQSVAALCSSEADYWLPALLKSGLDPAALLVPDFLMAAESDTLTYLLEMVNWSTLTRPLRHVLEQRQKLKTWTCPAHLESVPPLFHLCRLQLRTYLGPDVLMRSDVVSQLPVPSLLHGYLRFADITLPHTS</sequence>
<dbReference type="Pfam" id="PF12796">
    <property type="entry name" value="Ank_2"/>
    <property type="match status" value="2"/>
</dbReference>
<keyword evidence="3 4" id="KW-0040">ANK repeat</keyword>
<dbReference type="PROSITE" id="PS50297">
    <property type="entry name" value="ANK_REP_REGION"/>
    <property type="match status" value="3"/>
</dbReference>
<comment type="pathway">
    <text evidence="1">Protein modification; protein ubiquitination.</text>
</comment>
<dbReference type="SMART" id="SM00969">
    <property type="entry name" value="SOCS_box"/>
    <property type="match status" value="1"/>
</dbReference>
<dbReference type="InterPro" id="IPR036770">
    <property type="entry name" value="Ankyrin_rpt-contain_sf"/>
</dbReference>
<dbReference type="Proteomes" id="UP001174136">
    <property type="component" value="Unassembled WGS sequence"/>
</dbReference>
<dbReference type="PRINTS" id="PR01415">
    <property type="entry name" value="ANKYRIN"/>
</dbReference>
<dbReference type="PANTHER" id="PTHR24198">
    <property type="entry name" value="ANKYRIN REPEAT AND PROTEIN KINASE DOMAIN-CONTAINING PROTEIN"/>
    <property type="match status" value="1"/>
</dbReference>
<dbReference type="PROSITE" id="PS50225">
    <property type="entry name" value="SOCS"/>
    <property type="match status" value="1"/>
</dbReference>
<protein>
    <submittedName>
        <fullName evidence="6">Ankyrin repeat and SOCS box protein 3</fullName>
    </submittedName>
</protein>
<dbReference type="Pfam" id="PF07525">
    <property type="entry name" value="SOCS_box"/>
    <property type="match status" value="1"/>
</dbReference>
<dbReference type="PROSITE" id="PS50088">
    <property type="entry name" value="ANK_REPEAT"/>
    <property type="match status" value="3"/>
</dbReference>
<dbReference type="EMBL" id="JAOPHQ010005411">
    <property type="protein sequence ID" value="KAK0135690.1"/>
    <property type="molecule type" value="Genomic_DNA"/>
</dbReference>
<feature type="domain" description="SOCS box" evidence="5">
    <location>
        <begin position="357"/>
        <end position="429"/>
    </location>
</feature>
<dbReference type="AlphaFoldDB" id="A0AA47M8Q3"/>
<dbReference type="SUPFAM" id="SSF158235">
    <property type="entry name" value="SOCS box-like"/>
    <property type="match status" value="1"/>
</dbReference>
<accession>A0AA47M8Q3</accession>
<keyword evidence="7" id="KW-1185">Reference proteome</keyword>
<evidence type="ECO:0000259" key="5">
    <source>
        <dbReference type="PROSITE" id="PS50225"/>
    </source>
</evidence>
<evidence type="ECO:0000256" key="3">
    <source>
        <dbReference type="ARBA" id="ARBA00023043"/>
    </source>
</evidence>
<feature type="repeat" description="ANK" evidence="4">
    <location>
        <begin position="42"/>
        <end position="74"/>
    </location>
</feature>
<organism evidence="6 7">
    <name type="scientific">Merluccius polli</name>
    <name type="common">Benguela hake</name>
    <name type="synonym">Merluccius cadenati</name>
    <dbReference type="NCBI Taxonomy" id="89951"/>
    <lineage>
        <taxon>Eukaryota</taxon>
        <taxon>Metazoa</taxon>
        <taxon>Chordata</taxon>
        <taxon>Craniata</taxon>
        <taxon>Vertebrata</taxon>
        <taxon>Euteleostomi</taxon>
        <taxon>Actinopterygii</taxon>
        <taxon>Neopterygii</taxon>
        <taxon>Teleostei</taxon>
        <taxon>Neoteleostei</taxon>
        <taxon>Acanthomorphata</taxon>
        <taxon>Zeiogadaria</taxon>
        <taxon>Gadariae</taxon>
        <taxon>Gadiformes</taxon>
        <taxon>Gadoidei</taxon>
        <taxon>Merlucciidae</taxon>
        <taxon>Merluccius</taxon>
    </lineage>
</organism>
<evidence type="ECO:0000256" key="2">
    <source>
        <dbReference type="ARBA" id="ARBA00022737"/>
    </source>
</evidence>
<evidence type="ECO:0000313" key="6">
    <source>
        <dbReference type="EMBL" id="KAK0135690.1"/>
    </source>
</evidence>
<reference evidence="6" key="1">
    <citation type="journal article" date="2023" name="Front. Mar. Sci.">
        <title>A new Merluccius polli reference genome to investigate the effects of global change in West African waters.</title>
        <authorList>
            <person name="Mateo J.L."/>
            <person name="Blanco-Fernandez C."/>
            <person name="Garcia-Vazquez E."/>
            <person name="Machado-Schiaffino G."/>
        </authorList>
    </citation>
    <scope>NUCLEOTIDE SEQUENCE</scope>
    <source>
        <strain evidence="6">C29</strain>
        <tissue evidence="6">Fin</tissue>
    </source>
</reference>
<dbReference type="SUPFAM" id="SSF48403">
    <property type="entry name" value="Ankyrin repeat"/>
    <property type="match status" value="1"/>
</dbReference>
<dbReference type="InterPro" id="IPR002110">
    <property type="entry name" value="Ankyrin_rpt"/>
</dbReference>
<dbReference type="InterPro" id="IPR001496">
    <property type="entry name" value="SOCS_box"/>
</dbReference>
<dbReference type="Gene3D" id="1.25.40.20">
    <property type="entry name" value="Ankyrin repeat-containing domain"/>
    <property type="match status" value="2"/>
</dbReference>
<evidence type="ECO:0000256" key="4">
    <source>
        <dbReference type="PROSITE-ProRule" id="PRU00023"/>
    </source>
</evidence>
<name>A0AA47M8Q3_MERPO</name>
<evidence type="ECO:0000256" key="1">
    <source>
        <dbReference type="ARBA" id="ARBA00004906"/>
    </source>
</evidence>
<dbReference type="GO" id="GO:0035556">
    <property type="term" value="P:intracellular signal transduction"/>
    <property type="evidence" value="ECO:0007669"/>
    <property type="project" value="InterPro"/>
</dbReference>
<dbReference type="PANTHER" id="PTHR24198:SF165">
    <property type="entry name" value="ANKYRIN REPEAT-CONTAINING PROTEIN-RELATED"/>
    <property type="match status" value="1"/>
</dbReference>
<dbReference type="SMART" id="SM00248">
    <property type="entry name" value="ANK"/>
    <property type="match status" value="6"/>
</dbReference>